<gene>
    <name evidence="4" type="ORF">ACFOSU_16370</name>
</gene>
<comment type="similarity">
    <text evidence="1 3">Belongs to the RelE toxin family.</text>
</comment>
<organism evidence="4 5">
    <name type="scientific">Salinisphaera aquimarina</name>
    <dbReference type="NCBI Taxonomy" id="2094031"/>
    <lineage>
        <taxon>Bacteria</taxon>
        <taxon>Pseudomonadati</taxon>
        <taxon>Pseudomonadota</taxon>
        <taxon>Gammaproteobacteria</taxon>
        <taxon>Salinisphaerales</taxon>
        <taxon>Salinisphaeraceae</taxon>
        <taxon>Salinisphaera</taxon>
    </lineage>
</organism>
<evidence type="ECO:0000313" key="4">
    <source>
        <dbReference type="EMBL" id="MFC3105451.1"/>
    </source>
</evidence>
<dbReference type="InterPro" id="IPR028344">
    <property type="entry name" value="ParE1/4"/>
</dbReference>
<dbReference type="InterPro" id="IPR035093">
    <property type="entry name" value="RelE/ParE_toxin_dom_sf"/>
</dbReference>
<proteinExistence type="inferred from homology"/>
<keyword evidence="5" id="KW-1185">Reference proteome</keyword>
<dbReference type="InterPro" id="IPR007712">
    <property type="entry name" value="RelE/ParE_toxin"/>
</dbReference>
<evidence type="ECO:0000256" key="1">
    <source>
        <dbReference type="ARBA" id="ARBA00006226"/>
    </source>
</evidence>
<dbReference type="Proteomes" id="UP001595462">
    <property type="component" value="Unassembled WGS sequence"/>
</dbReference>
<accession>A0ABV7EV99</accession>
<dbReference type="PIRSF" id="PIRSF029218">
    <property type="entry name" value="ParE"/>
    <property type="match status" value="1"/>
</dbReference>
<keyword evidence="2" id="KW-1277">Toxin-antitoxin system</keyword>
<dbReference type="RefSeq" id="WP_380690996.1">
    <property type="nucleotide sequence ID" value="NZ_JBHRSS010000008.1"/>
</dbReference>
<comment type="caution">
    <text evidence="4">The sequence shown here is derived from an EMBL/GenBank/DDBJ whole genome shotgun (WGS) entry which is preliminary data.</text>
</comment>
<dbReference type="Pfam" id="PF05016">
    <property type="entry name" value="ParE_toxin"/>
    <property type="match status" value="1"/>
</dbReference>
<dbReference type="InterPro" id="IPR051803">
    <property type="entry name" value="TA_system_RelE-like_toxin"/>
</dbReference>
<evidence type="ECO:0000313" key="5">
    <source>
        <dbReference type="Proteomes" id="UP001595462"/>
    </source>
</evidence>
<dbReference type="Gene3D" id="3.30.2310.20">
    <property type="entry name" value="RelE-like"/>
    <property type="match status" value="1"/>
</dbReference>
<reference evidence="5" key="1">
    <citation type="journal article" date="2019" name="Int. J. Syst. Evol. Microbiol.">
        <title>The Global Catalogue of Microorganisms (GCM) 10K type strain sequencing project: providing services to taxonomists for standard genome sequencing and annotation.</title>
        <authorList>
            <consortium name="The Broad Institute Genomics Platform"/>
            <consortium name="The Broad Institute Genome Sequencing Center for Infectious Disease"/>
            <person name="Wu L."/>
            <person name="Ma J."/>
        </authorList>
    </citation>
    <scope>NUCLEOTIDE SEQUENCE [LARGE SCALE GENOMIC DNA]</scope>
    <source>
        <strain evidence="5">KCTC 52640</strain>
    </source>
</reference>
<sequence length="98" mass="11543">MPVKAVRLSPAAATDLRKIQQYTSERWGHEQWLRYSDEVDRLFEQLSENPELGRLRDEIRQGLRSVPMGSHVVWYRTRATNLDIVRILHAAMDPNMRL</sequence>
<name>A0ABV7EV99_9GAMM</name>
<evidence type="ECO:0000256" key="3">
    <source>
        <dbReference type="PIRNR" id="PIRNR029218"/>
    </source>
</evidence>
<protein>
    <recommendedName>
        <fullName evidence="3">Toxin</fullName>
    </recommendedName>
</protein>
<dbReference type="PANTHER" id="PTHR33755">
    <property type="entry name" value="TOXIN PARE1-RELATED"/>
    <property type="match status" value="1"/>
</dbReference>
<evidence type="ECO:0000256" key="2">
    <source>
        <dbReference type="ARBA" id="ARBA00022649"/>
    </source>
</evidence>
<dbReference type="PANTHER" id="PTHR33755:SF9">
    <property type="entry name" value="TOXIN PARE1"/>
    <property type="match status" value="1"/>
</dbReference>
<dbReference type="EMBL" id="JBHRSS010000008">
    <property type="protein sequence ID" value="MFC3105451.1"/>
    <property type="molecule type" value="Genomic_DNA"/>
</dbReference>